<organism evidence="2 3">
    <name type="scientific">Rhodotorula mucilaginosa</name>
    <name type="common">Yeast</name>
    <name type="synonym">Rhodotorula rubra</name>
    <dbReference type="NCBI Taxonomy" id="5537"/>
    <lineage>
        <taxon>Eukaryota</taxon>
        <taxon>Fungi</taxon>
        <taxon>Dikarya</taxon>
        <taxon>Basidiomycota</taxon>
        <taxon>Pucciniomycotina</taxon>
        <taxon>Microbotryomycetes</taxon>
        <taxon>Sporidiobolales</taxon>
        <taxon>Sporidiobolaceae</taxon>
        <taxon>Rhodotorula</taxon>
    </lineage>
</organism>
<dbReference type="CDD" id="cd03192">
    <property type="entry name" value="GST_C_Sigma_like"/>
    <property type="match status" value="1"/>
</dbReference>
<dbReference type="PANTHER" id="PTHR11571">
    <property type="entry name" value="GLUTATHIONE S-TRANSFERASE"/>
    <property type="match status" value="1"/>
</dbReference>
<evidence type="ECO:0000313" key="2">
    <source>
        <dbReference type="EMBL" id="KAG0660829.1"/>
    </source>
</evidence>
<dbReference type="PANTHER" id="PTHR11571:SF263">
    <property type="entry name" value="GLUTATHIONE S-TRANSFERASE"/>
    <property type="match status" value="1"/>
</dbReference>
<proteinExistence type="predicted"/>
<dbReference type="InterPro" id="IPR036282">
    <property type="entry name" value="Glutathione-S-Trfase_C_sf"/>
</dbReference>
<keyword evidence="3" id="KW-1185">Reference proteome</keyword>
<sequence>MADDKYELIYHAGIPGRGEFVRLYFEATGTPYVDTALTEGQSAVKPYLEGSFPGADKNPLPFAPPCLKHGDVVISQTPNILLYLATRISAPVDLDSGGAEGGEPAKKKAKASAASVDDPATFHANELALTILDLNDEAHDTHHPVSVGSYYEDQKDEAKRRAADFRSSRLPKFFKHFEDNLQRSKSDYLLESGPTYADLCLFQVVDGLKFAFPKRMAKLEPEYPKLMKLYTSVKEAPRIKAYLESERRQTYSMGVFRYYEELDGDE</sequence>
<feature type="domain" description="GST C-terminal" evidence="1">
    <location>
        <begin position="124"/>
        <end position="252"/>
    </location>
</feature>
<dbReference type="OrthoDB" id="414243at2759"/>
<dbReference type="SUPFAM" id="SSF47616">
    <property type="entry name" value="GST C-terminal domain-like"/>
    <property type="match status" value="1"/>
</dbReference>
<dbReference type="Pfam" id="PF14497">
    <property type="entry name" value="GST_C_3"/>
    <property type="match status" value="1"/>
</dbReference>
<accession>A0A9P7B5F8</accession>
<evidence type="ECO:0000313" key="3">
    <source>
        <dbReference type="Proteomes" id="UP000777482"/>
    </source>
</evidence>
<dbReference type="GO" id="GO:0004364">
    <property type="term" value="F:glutathione transferase activity"/>
    <property type="evidence" value="ECO:0007669"/>
    <property type="project" value="TreeGrafter"/>
</dbReference>
<dbReference type="InterPro" id="IPR004046">
    <property type="entry name" value="GST_C"/>
</dbReference>
<dbReference type="GO" id="GO:0006749">
    <property type="term" value="P:glutathione metabolic process"/>
    <property type="evidence" value="ECO:0007669"/>
    <property type="project" value="TreeGrafter"/>
</dbReference>
<dbReference type="EMBL" id="PUHQ01000040">
    <property type="protein sequence ID" value="KAG0660829.1"/>
    <property type="molecule type" value="Genomic_DNA"/>
</dbReference>
<dbReference type="InterPro" id="IPR050213">
    <property type="entry name" value="GST_superfamily"/>
</dbReference>
<dbReference type="InterPro" id="IPR010987">
    <property type="entry name" value="Glutathione-S-Trfase_C-like"/>
</dbReference>
<dbReference type="SUPFAM" id="SSF52833">
    <property type="entry name" value="Thioredoxin-like"/>
    <property type="match status" value="1"/>
</dbReference>
<dbReference type="Gene3D" id="1.20.1050.10">
    <property type="match status" value="1"/>
</dbReference>
<reference evidence="2 3" key="1">
    <citation type="submission" date="2020-11" db="EMBL/GenBank/DDBJ databases">
        <title>Kefir isolates.</title>
        <authorList>
            <person name="Marcisauskas S."/>
            <person name="Kim Y."/>
            <person name="Blasche S."/>
        </authorList>
    </citation>
    <scope>NUCLEOTIDE SEQUENCE [LARGE SCALE GENOMIC DNA]</scope>
    <source>
        <strain evidence="2 3">KR</strain>
    </source>
</reference>
<dbReference type="InterPro" id="IPR036249">
    <property type="entry name" value="Thioredoxin-like_sf"/>
</dbReference>
<dbReference type="FunFam" id="1.20.1050.10:FF:000051">
    <property type="entry name" value="Glutathione S-transferase"/>
    <property type="match status" value="1"/>
</dbReference>
<evidence type="ECO:0000259" key="1">
    <source>
        <dbReference type="PROSITE" id="PS50405"/>
    </source>
</evidence>
<dbReference type="AlphaFoldDB" id="A0A9P7B5F8"/>
<name>A0A9P7B5F8_RHOMI</name>
<comment type="caution">
    <text evidence="2">The sequence shown here is derived from an EMBL/GenBank/DDBJ whole genome shotgun (WGS) entry which is preliminary data.</text>
</comment>
<dbReference type="Gene3D" id="3.40.30.10">
    <property type="entry name" value="Glutaredoxin"/>
    <property type="match status" value="1"/>
</dbReference>
<protein>
    <recommendedName>
        <fullName evidence="1">GST C-terminal domain-containing protein</fullName>
    </recommendedName>
</protein>
<dbReference type="PROSITE" id="PS50405">
    <property type="entry name" value="GST_CTER"/>
    <property type="match status" value="1"/>
</dbReference>
<dbReference type="Proteomes" id="UP000777482">
    <property type="component" value="Unassembled WGS sequence"/>
</dbReference>
<gene>
    <name evidence="2" type="ORF">C6P46_004384</name>
</gene>